<name>A0A081Q716_STRMT</name>
<dbReference type="PATRIC" id="fig|28037.95.peg.134"/>
<evidence type="ECO:0000313" key="1">
    <source>
        <dbReference type="EMBL" id="KEQ38739.1"/>
    </source>
</evidence>
<evidence type="ECO:0000313" key="2">
    <source>
        <dbReference type="Proteomes" id="UP000028090"/>
    </source>
</evidence>
<comment type="caution">
    <text evidence="1">The sequence shown here is derived from an EMBL/GenBank/DDBJ whole genome shotgun (WGS) entry which is preliminary data.</text>
</comment>
<protein>
    <submittedName>
        <fullName evidence="1">Uncharacterized protein</fullName>
    </submittedName>
</protein>
<organism evidence="1 2">
    <name type="scientific">Streptococcus mitis</name>
    <dbReference type="NCBI Taxonomy" id="28037"/>
    <lineage>
        <taxon>Bacteria</taxon>
        <taxon>Bacillati</taxon>
        <taxon>Bacillota</taxon>
        <taxon>Bacilli</taxon>
        <taxon>Lactobacillales</taxon>
        <taxon>Streptococcaceae</taxon>
        <taxon>Streptococcus</taxon>
        <taxon>Streptococcus mitis group</taxon>
    </lineage>
</organism>
<reference evidence="1 2" key="1">
    <citation type="submission" date="2014-05" db="EMBL/GenBank/DDBJ databases">
        <authorList>
            <person name="Daugherty S.C."/>
            <person name="Tallon L.J."/>
            <person name="Sadzewicz L."/>
            <person name="Kilian M."/>
            <person name="Tettelin H."/>
        </authorList>
    </citation>
    <scope>NUCLEOTIDE SEQUENCE [LARGE SCALE GENOMIC DNA]</scope>
    <source>
        <strain evidence="1 2">SK629</strain>
    </source>
</reference>
<accession>A0A081Q716</accession>
<dbReference type="Proteomes" id="UP000028090">
    <property type="component" value="Unassembled WGS sequence"/>
</dbReference>
<dbReference type="EMBL" id="JPFU01000002">
    <property type="protein sequence ID" value="KEQ38739.1"/>
    <property type="molecule type" value="Genomic_DNA"/>
</dbReference>
<dbReference type="AlphaFoldDB" id="A0A081Q716"/>
<gene>
    <name evidence="1" type="ORF">SK629_0144</name>
</gene>
<proteinExistence type="predicted"/>
<sequence>MLALDVGNRLNVFLDGIREVFYKVLFFYKEYIYKYEEKLLKK</sequence>